<sequence length="197" mass="22899">MKKIISVHVFFAVISAAFYYKNPYGPNLVWNMFLALAALDFAYVMYRLRNRFLVAVLAILWLLFYPNTFYMLTDAVYFTWAKEILTDQQALINFFIFMSSILFGVLCGVYSWQLVVEKFRVDNPWLRYIAIAGLSLVSSFAIHIGRYARLNSWDVFTDPMMVVREIMAVANSGALYFIIGFTCFQVMTLVFTDKDYS</sequence>
<evidence type="ECO:0000313" key="3">
    <source>
        <dbReference type="Proteomes" id="UP001595807"/>
    </source>
</evidence>
<feature type="transmembrane region" description="Helical" evidence="1">
    <location>
        <begin position="52"/>
        <end position="72"/>
    </location>
</feature>
<dbReference type="Pfam" id="PF07099">
    <property type="entry name" value="DUF1361"/>
    <property type="match status" value="1"/>
</dbReference>
<evidence type="ECO:0000313" key="2">
    <source>
        <dbReference type="EMBL" id="MFC3928669.1"/>
    </source>
</evidence>
<keyword evidence="1" id="KW-1133">Transmembrane helix</keyword>
<dbReference type="InterPro" id="IPR009793">
    <property type="entry name" value="DUF1361"/>
</dbReference>
<keyword evidence="3" id="KW-1185">Reference proteome</keyword>
<protein>
    <submittedName>
        <fullName evidence="2">DUF1361 domain-containing protein</fullName>
    </submittedName>
</protein>
<feature type="transmembrane region" description="Helical" evidence="1">
    <location>
        <begin position="27"/>
        <end position="45"/>
    </location>
</feature>
<reference evidence="3" key="1">
    <citation type="journal article" date="2019" name="Int. J. Syst. Evol. Microbiol.">
        <title>The Global Catalogue of Microorganisms (GCM) 10K type strain sequencing project: providing services to taxonomists for standard genome sequencing and annotation.</title>
        <authorList>
            <consortium name="The Broad Institute Genomics Platform"/>
            <consortium name="The Broad Institute Genome Sequencing Center for Infectious Disease"/>
            <person name="Wu L."/>
            <person name="Ma J."/>
        </authorList>
    </citation>
    <scope>NUCLEOTIDE SEQUENCE [LARGE SCALE GENOMIC DNA]</scope>
    <source>
        <strain evidence="3">CCUG 67170</strain>
    </source>
</reference>
<feature type="transmembrane region" description="Helical" evidence="1">
    <location>
        <begin position="125"/>
        <end position="146"/>
    </location>
</feature>
<dbReference type="RefSeq" id="WP_380427440.1">
    <property type="nucleotide sequence ID" value="NZ_JBHRZV010000051.1"/>
</dbReference>
<dbReference type="Proteomes" id="UP001595807">
    <property type="component" value="Unassembled WGS sequence"/>
</dbReference>
<organism evidence="2 3">
    <name type="scientific">Streptococcus caprae</name>
    <dbReference type="NCBI Taxonomy" id="1640501"/>
    <lineage>
        <taxon>Bacteria</taxon>
        <taxon>Bacillati</taxon>
        <taxon>Bacillota</taxon>
        <taxon>Bacilli</taxon>
        <taxon>Lactobacillales</taxon>
        <taxon>Streptococcaceae</taxon>
        <taxon>Streptococcus</taxon>
    </lineage>
</organism>
<feature type="transmembrane region" description="Helical" evidence="1">
    <location>
        <begin position="166"/>
        <end position="191"/>
    </location>
</feature>
<accession>A0ABV8CWY8</accession>
<name>A0ABV8CWY8_9STRE</name>
<proteinExistence type="predicted"/>
<feature type="transmembrane region" description="Helical" evidence="1">
    <location>
        <begin position="92"/>
        <end position="113"/>
    </location>
</feature>
<evidence type="ECO:0000256" key="1">
    <source>
        <dbReference type="SAM" id="Phobius"/>
    </source>
</evidence>
<gene>
    <name evidence="2" type="ORF">ACFORF_08865</name>
</gene>
<dbReference type="EMBL" id="JBHRZV010000051">
    <property type="protein sequence ID" value="MFC3928669.1"/>
    <property type="molecule type" value="Genomic_DNA"/>
</dbReference>
<keyword evidence="1" id="KW-0472">Membrane</keyword>
<keyword evidence="1" id="KW-0812">Transmembrane</keyword>
<comment type="caution">
    <text evidence="2">The sequence shown here is derived from an EMBL/GenBank/DDBJ whole genome shotgun (WGS) entry which is preliminary data.</text>
</comment>